<dbReference type="AlphaFoldDB" id="A0A1W1V2X8"/>
<keyword evidence="1" id="KW-0472">Membrane</keyword>
<dbReference type="Pfam" id="PF11127">
    <property type="entry name" value="YgaP-like_TM"/>
    <property type="match status" value="1"/>
</dbReference>
<feature type="transmembrane region" description="Helical" evidence="1">
    <location>
        <begin position="34"/>
        <end position="60"/>
    </location>
</feature>
<keyword evidence="4" id="KW-1185">Reference proteome</keyword>
<protein>
    <recommendedName>
        <fullName evidence="2">Inner membrane protein YgaP-like transmembrane domain-containing protein</fullName>
    </recommendedName>
</protein>
<dbReference type="Gene3D" id="6.10.140.1340">
    <property type="match status" value="1"/>
</dbReference>
<evidence type="ECO:0000313" key="3">
    <source>
        <dbReference type="EMBL" id="SMB87709.1"/>
    </source>
</evidence>
<evidence type="ECO:0000256" key="1">
    <source>
        <dbReference type="SAM" id="Phobius"/>
    </source>
</evidence>
<reference evidence="4" key="1">
    <citation type="submission" date="2017-04" db="EMBL/GenBank/DDBJ databases">
        <authorList>
            <person name="Varghese N."/>
            <person name="Submissions S."/>
        </authorList>
    </citation>
    <scope>NUCLEOTIDE SEQUENCE [LARGE SCALE GENOMIC DNA]</scope>
    <source>
        <strain evidence="4">DSM 23072</strain>
    </source>
</reference>
<accession>A0A1W1V2X8</accession>
<feature type="transmembrane region" description="Helical" evidence="1">
    <location>
        <begin position="9"/>
        <end position="28"/>
    </location>
</feature>
<dbReference type="InterPro" id="IPR021309">
    <property type="entry name" value="YgaP-like_TM"/>
</dbReference>
<organism evidence="3 4">
    <name type="scientific">Pasteurella testudinis DSM 23072</name>
    <dbReference type="NCBI Taxonomy" id="1122938"/>
    <lineage>
        <taxon>Bacteria</taxon>
        <taxon>Pseudomonadati</taxon>
        <taxon>Pseudomonadota</taxon>
        <taxon>Gammaproteobacteria</taxon>
        <taxon>Pasteurellales</taxon>
        <taxon>Pasteurellaceae</taxon>
        <taxon>Pasteurella</taxon>
    </lineage>
</organism>
<keyword evidence="1" id="KW-1133">Transmembrane helix</keyword>
<evidence type="ECO:0000259" key="2">
    <source>
        <dbReference type="Pfam" id="PF11127"/>
    </source>
</evidence>
<sequence length="76" mass="8529">MGCWQLVNIIRGVFILLSLLFGLSASPLFISAHWLWICLWIGINMLTSGLTGFCTCTYLASKVSMKLPKLSRDYSK</sequence>
<dbReference type="RefSeq" id="WP_084257612.1">
    <property type="nucleotide sequence ID" value="NZ_FWWV01000035.1"/>
</dbReference>
<dbReference type="Proteomes" id="UP000192408">
    <property type="component" value="Unassembled WGS sequence"/>
</dbReference>
<feature type="domain" description="Inner membrane protein YgaP-like transmembrane" evidence="2">
    <location>
        <begin position="6"/>
        <end position="60"/>
    </location>
</feature>
<keyword evidence="1" id="KW-0812">Transmembrane</keyword>
<dbReference type="STRING" id="1122938.SAMN05660772_01063"/>
<name>A0A1W1V2X8_9PAST</name>
<gene>
    <name evidence="3" type="ORF">SAMN05660772_01063</name>
</gene>
<evidence type="ECO:0000313" key="4">
    <source>
        <dbReference type="Proteomes" id="UP000192408"/>
    </source>
</evidence>
<dbReference type="EMBL" id="FWWV01000035">
    <property type="protein sequence ID" value="SMB87709.1"/>
    <property type="molecule type" value="Genomic_DNA"/>
</dbReference>
<proteinExistence type="predicted"/>